<evidence type="ECO:0000256" key="2">
    <source>
        <dbReference type="SAM" id="SignalP"/>
    </source>
</evidence>
<name>A0AAW5EUP5_NOVHA</name>
<comment type="caution">
    <text evidence="3">The sequence shown here is derived from an EMBL/GenBank/DDBJ whole genome shotgun (WGS) entry which is preliminary data.</text>
</comment>
<reference evidence="3" key="2">
    <citation type="submission" date="2022-03" db="EMBL/GenBank/DDBJ databases">
        <authorList>
            <person name="Ryngajllo M."/>
            <person name="Jacek P."/>
            <person name="Kubiak K."/>
        </authorList>
    </citation>
    <scope>NUCLEOTIDE SEQUENCE</scope>
    <source>
        <strain evidence="3">SI1</strain>
    </source>
</reference>
<proteinExistence type="predicted"/>
<dbReference type="Proteomes" id="UP001202887">
    <property type="component" value="Unassembled WGS sequence"/>
</dbReference>
<feature type="transmembrane region" description="Helical" evidence="1">
    <location>
        <begin position="35"/>
        <end position="56"/>
    </location>
</feature>
<keyword evidence="1" id="KW-0812">Transmembrane</keyword>
<sequence length="60" mass="5992">MRGFMRIMMVVPVVGGMLFAAPSMAQAHRGAGDAFVGGLVGGLVGGMVEGAVMNAYGPPP</sequence>
<keyword evidence="1" id="KW-0472">Membrane</keyword>
<gene>
    <name evidence="3" type="ORF">K1W68_08645</name>
</gene>
<accession>A0AAW5EUP5</accession>
<keyword evidence="1" id="KW-1133">Transmembrane helix</keyword>
<keyword evidence="2" id="KW-0732">Signal</keyword>
<protein>
    <submittedName>
        <fullName evidence="3">Uncharacterized protein</fullName>
    </submittedName>
</protein>
<evidence type="ECO:0000313" key="4">
    <source>
        <dbReference type="Proteomes" id="UP001202887"/>
    </source>
</evidence>
<feature type="chain" id="PRO_5043588212" evidence="2">
    <location>
        <begin position="28"/>
        <end position="60"/>
    </location>
</feature>
<feature type="non-terminal residue" evidence="3">
    <location>
        <position position="60"/>
    </location>
</feature>
<feature type="signal peptide" evidence="2">
    <location>
        <begin position="1"/>
        <end position="27"/>
    </location>
</feature>
<evidence type="ECO:0000256" key="1">
    <source>
        <dbReference type="SAM" id="Phobius"/>
    </source>
</evidence>
<organism evidence="3 4">
    <name type="scientific">Novacetimonas hansenii</name>
    <name type="common">Komagataeibacter hansenii</name>
    <dbReference type="NCBI Taxonomy" id="436"/>
    <lineage>
        <taxon>Bacteria</taxon>
        <taxon>Pseudomonadati</taxon>
        <taxon>Pseudomonadota</taxon>
        <taxon>Alphaproteobacteria</taxon>
        <taxon>Acetobacterales</taxon>
        <taxon>Acetobacteraceae</taxon>
        <taxon>Novacetimonas</taxon>
    </lineage>
</organism>
<evidence type="ECO:0000313" key="3">
    <source>
        <dbReference type="EMBL" id="MCJ8354055.1"/>
    </source>
</evidence>
<dbReference type="EMBL" id="JAIBCX010000019">
    <property type="protein sequence ID" value="MCJ8354055.1"/>
    <property type="molecule type" value="Genomic_DNA"/>
</dbReference>
<reference evidence="3" key="1">
    <citation type="journal article" date="2021" name="Polymers (Basel)">
        <title>Highly Stretchable Bacterial Cellulose Produced by Komagataeibacter hansenii SI1.</title>
        <authorList>
            <person name="Cielecka I."/>
            <person name="Ryngajllo M."/>
            <person name="Maniukiewicz W."/>
            <person name="Bielecki S."/>
        </authorList>
    </citation>
    <scope>NUCLEOTIDE SEQUENCE</scope>
    <source>
        <strain evidence="3">SI1</strain>
    </source>
</reference>
<dbReference type="AlphaFoldDB" id="A0AAW5EUP5"/>